<keyword evidence="3" id="KW-1185">Reference proteome</keyword>
<evidence type="ECO:0000256" key="1">
    <source>
        <dbReference type="SAM" id="MobiDB-lite"/>
    </source>
</evidence>
<accession>A0A0D2NU88</accession>
<dbReference type="Proteomes" id="UP000054270">
    <property type="component" value="Unassembled WGS sequence"/>
</dbReference>
<feature type="region of interest" description="Disordered" evidence="1">
    <location>
        <begin position="21"/>
        <end position="43"/>
    </location>
</feature>
<gene>
    <name evidence="2" type="ORF">HYPSUDRAFT_217195</name>
</gene>
<feature type="compositionally biased region" description="Basic residues" evidence="1">
    <location>
        <begin position="21"/>
        <end position="30"/>
    </location>
</feature>
<feature type="region of interest" description="Disordered" evidence="1">
    <location>
        <begin position="56"/>
        <end position="109"/>
    </location>
</feature>
<reference evidence="3" key="1">
    <citation type="submission" date="2014-04" db="EMBL/GenBank/DDBJ databases">
        <title>Evolutionary Origins and Diversification of the Mycorrhizal Mutualists.</title>
        <authorList>
            <consortium name="DOE Joint Genome Institute"/>
            <consortium name="Mycorrhizal Genomics Consortium"/>
            <person name="Kohler A."/>
            <person name="Kuo A."/>
            <person name="Nagy L.G."/>
            <person name="Floudas D."/>
            <person name="Copeland A."/>
            <person name="Barry K.W."/>
            <person name="Cichocki N."/>
            <person name="Veneault-Fourrey C."/>
            <person name="LaButti K."/>
            <person name="Lindquist E.A."/>
            <person name="Lipzen A."/>
            <person name="Lundell T."/>
            <person name="Morin E."/>
            <person name="Murat C."/>
            <person name="Riley R."/>
            <person name="Ohm R."/>
            <person name="Sun H."/>
            <person name="Tunlid A."/>
            <person name="Henrissat B."/>
            <person name="Grigoriev I.V."/>
            <person name="Hibbett D.S."/>
            <person name="Martin F."/>
        </authorList>
    </citation>
    <scope>NUCLEOTIDE SEQUENCE [LARGE SCALE GENOMIC DNA]</scope>
    <source>
        <strain evidence="3">FD-334 SS-4</strain>
    </source>
</reference>
<organism evidence="2 3">
    <name type="scientific">Hypholoma sublateritium (strain FD-334 SS-4)</name>
    <dbReference type="NCBI Taxonomy" id="945553"/>
    <lineage>
        <taxon>Eukaryota</taxon>
        <taxon>Fungi</taxon>
        <taxon>Dikarya</taxon>
        <taxon>Basidiomycota</taxon>
        <taxon>Agaricomycotina</taxon>
        <taxon>Agaricomycetes</taxon>
        <taxon>Agaricomycetidae</taxon>
        <taxon>Agaricales</taxon>
        <taxon>Agaricineae</taxon>
        <taxon>Strophariaceae</taxon>
        <taxon>Hypholoma</taxon>
    </lineage>
</organism>
<evidence type="ECO:0000313" key="3">
    <source>
        <dbReference type="Proteomes" id="UP000054270"/>
    </source>
</evidence>
<evidence type="ECO:0000313" key="2">
    <source>
        <dbReference type="EMBL" id="KJA20121.1"/>
    </source>
</evidence>
<proteinExistence type="predicted"/>
<sequence>MCVVRFEEMALCMRRHAGSRRRSGTGRVRGKAQVPASRGTAARKRFEVQITAVQRHAGAGIRRTRRAPRSTHAREFGPRALHAASTPTTHRTAPRSAGRCPGSAARPRAHTHAPLVAIAIAAGIERDAVLRCS</sequence>
<dbReference type="AlphaFoldDB" id="A0A0D2NU88"/>
<dbReference type="EMBL" id="KN817570">
    <property type="protein sequence ID" value="KJA20121.1"/>
    <property type="molecule type" value="Genomic_DNA"/>
</dbReference>
<name>A0A0D2NU88_HYPSF</name>
<feature type="compositionally biased region" description="Basic residues" evidence="1">
    <location>
        <begin position="62"/>
        <end position="71"/>
    </location>
</feature>
<protein>
    <submittedName>
        <fullName evidence="2">Uncharacterized protein</fullName>
    </submittedName>
</protein>